<keyword evidence="1" id="KW-0472">Membrane</keyword>
<dbReference type="EMBL" id="ADBJ01000047">
    <property type="protein sequence ID" value="EFA76227.1"/>
    <property type="molecule type" value="Genomic_DNA"/>
</dbReference>
<protein>
    <submittedName>
        <fullName evidence="2">Uncharacterized protein</fullName>
    </submittedName>
</protein>
<feature type="transmembrane region" description="Helical" evidence="1">
    <location>
        <begin position="15"/>
        <end position="34"/>
    </location>
</feature>
<organism evidence="2 3">
    <name type="scientific">Heterostelium pallidum (strain ATCC 26659 / Pp 5 / PN500)</name>
    <name type="common">Cellular slime mold</name>
    <name type="synonym">Polysphondylium pallidum</name>
    <dbReference type="NCBI Taxonomy" id="670386"/>
    <lineage>
        <taxon>Eukaryota</taxon>
        <taxon>Amoebozoa</taxon>
        <taxon>Evosea</taxon>
        <taxon>Eumycetozoa</taxon>
        <taxon>Dictyostelia</taxon>
        <taxon>Acytosteliales</taxon>
        <taxon>Acytosteliaceae</taxon>
        <taxon>Heterostelium</taxon>
    </lineage>
</organism>
<evidence type="ECO:0000313" key="3">
    <source>
        <dbReference type="Proteomes" id="UP000001396"/>
    </source>
</evidence>
<keyword evidence="1" id="KW-1133">Transmembrane helix</keyword>
<gene>
    <name evidence="2" type="ORF">PPL_09988</name>
</gene>
<reference evidence="2 3" key="1">
    <citation type="journal article" date="2011" name="Genome Res.">
        <title>Phylogeny-wide analysis of social amoeba genomes highlights ancient origins for complex intercellular communication.</title>
        <authorList>
            <person name="Heidel A.J."/>
            <person name="Lawal H.M."/>
            <person name="Felder M."/>
            <person name="Schilde C."/>
            <person name="Helps N.R."/>
            <person name="Tunggal B."/>
            <person name="Rivero F."/>
            <person name="John U."/>
            <person name="Schleicher M."/>
            <person name="Eichinger L."/>
            <person name="Platzer M."/>
            <person name="Noegel A.A."/>
            <person name="Schaap P."/>
            <person name="Gloeckner G."/>
        </authorList>
    </citation>
    <scope>NUCLEOTIDE SEQUENCE [LARGE SCALE GENOMIC DNA]</scope>
    <source>
        <strain evidence="3">ATCC 26659 / Pp 5 / PN500</strain>
    </source>
</reference>
<dbReference type="RefSeq" id="XP_020428360.1">
    <property type="nucleotide sequence ID" value="XM_020580775.1"/>
</dbReference>
<name>D3BPU4_HETP5</name>
<evidence type="ECO:0000256" key="1">
    <source>
        <dbReference type="SAM" id="Phobius"/>
    </source>
</evidence>
<dbReference type="Proteomes" id="UP000001396">
    <property type="component" value="Unassembled WGS sequence"/>
</dbReference>
<proteinExistence type="predicted"/>
<dbReference type="InParanoid" id="D3BPU4"/>
<sequence>MSFMKKLYNSLPAESLILIGNFAAVSVVGVAVFAKGLDTMKKEKNFEEVGENHVFLAKSKSFDPFTKATLREKPAYQQLS</sequence>
<dbReference type="AlphaFoldDB" id="D3BPU4"/>
<comment type="caution">
    <text evidence="2">The sequence shown here is derived from an EMBL/GenBank/DDBJ whole genome shotgun (WGS) entry which is preliminary data.</text>
</comment>
<keyword evidence="3" id="KW-1185">Reference proteome</keyword>
<dbReference type="GeneID" id="31365460"/>
<accession>D3BPU4</accession>
<keyword evidence="1" id="KW-0812">Transmembrane</keyword>
<evidence type="ECO:0000313" key="2">
    <source>
        <dbReference type="EMBL" id="EFA76227.1"/>
    </source>
</evidence>